<dbReference type="EMBL" id="CP114040">
    <property type="protein sequence ID" value="WAS98074.1"/>
    <property type="molecule type" value="Genomic_DNA"/>
</dbReference>
<sequence>MWARTRFWLSTLLFSAGCLPELEQIQGDRILYEHSASLHPCAGNVEYLDRLIPFLEDHLLATAPEPLRYAWLAPEDIIATDATDEGEIREGYAVSTHYAWSLDPILPHELVHLVVGGHSSAPFFKEGIAVAMDWFPLTNTGSRYVTGSISPDFNPLSTLSARGSASVNYAAAGLFVMYLLTRHGPARFREFYRSLSWPFTTDRIAASFRAAFAADLHEEVAEFMQGSPPCAADDFALQALECSAPLHPWSKPWEWTLAASTECDAPGVIGGIGPRGAWPSARVVTVEVPQDGRYVFGLFTSGQEWARLGPCFGCPWDDADVLAEDGEVLHLDLKRGRYYIRVNGWSDEGHDVNVTLAVL</sequence>
<evidence type="ECO:0000313" key="2">
    <source>
        <dbReference type="Proteomes" id="UP001164459"/>
    </source>
</evidence>
<reference evidence="1" key="1">
    <citation type="submission" date="2022-11" db="EMBL/GenBank/DDBJ databases">
        <title>Minimal conservation of predation-associated metabolite biosynthetic gene clusters underscores biosynthetic potential of Myxococcota including descriptions for ten novel species: Archangium lansinium sp. nov., Myxococcus landrumus sp. nov., Nannocystis bai.</title>
        <authorList>
            <person name="Ahearne A."/>
            <person name="Stevens C."/>
            <person name="Dowd S."/>
        </authorList>
    </citation>
    <scope>NUCLEOTIDE SEQUENCE</scope>
    <source>
        <strain evidence="1">Fl3</strain>
    </source>
</reference>
<proteinExistence type="predicted"/>
<gene>
    <name evidence="1" type="ORF">O0S08_18195</name>
</gene>
<accession>A0ABY7HGG4</accession>
<dbReference type="Proteomes" id="UP001164459">
    <property type="component" value="Chromosome"/>
</dbReference>
<organism evidence="1 2">
    <name type="scientific">Nannocystis punicea</name>
    <dbReference type="NCBI Taxonomy" id="2995304"/>
    <lineage>
        <taxon>Bacteria</taxon>
        <taxon>Pseudomonadati</taxon>
        <taxon>Myxococcota</taxon>
        <taxon>Polyangia</taxon>
        <taxon>Nannocystales</taxon>
        <taxon>Nannocystaceae</taxon>
        <taxon>Nannocystis</taxon>
    </lineage>
</organism>
<name>A0ABY7HGG4_9BACT</name>
<dbReference type="RefSeq" id="WP_269040440.1">
    <property type="nucleotide sequence ID" value="NZ_CP114040.1"/>
</dbReference>
<evidence type="ECO:0000313" key="1">
    <source>
        <dbReference type="EMBL" id="WAS98074.1"/>
    </source>
</evidence>
<evidence type="ECO:0008006" key="3">
    <source>
        <dbReference type="Google" id="ProtNLM"/>
    </source>
</evidence>
<protein>
    <recommendedName>
        <fullName evidence="3">Peptidase MA superfamily protein</fullName>
    </recommendedName>
</protein>
<dbReference type="PROSITE" id="PS51257">
    <property type="entry name" value="PROKAR_LIPOPROTEIN"/>
    <property type="match status" value="1"/>
</dbReference>
<keyword evidence="2" id="KW-1185">Reference proteome</keyword>